<evidence type="ECO:0000313" key="2">
    <source>
        <dbReference type="EMBL" id="KAK1264709.1"/>
    </source>
</evidence>
<keyword evidence="1" id="KW-0812">Transmembrane</keyword>
<dbReference type="PANTHER" id="PTHR31170">
    <property type="entry name" value="BNAC04G53230D PROTEIN"/>
    <property type="match status" value="1"/>
</dbReference>
<evidence type="ECO:0000256" key="1">
    <source>
        <dbReference type="SAM" id="Phobius"/>
    </source>
</evidence>
<dbReference type="EMBL" id="JAUJYN010000008">
    <property type="protein sequence ID" value="KAK1264709.1"/>
    <property type="molecule type" value="Genomic_DNA"/>
</dbReference>
<gene>
    <name evidence="2" type="ORF">QJS04_geneDACA023147</name>
</gene>
<reference evidence="2" key="1">
    <citation type="journal article" date="2023" name="Nat. Commun.">
        <title>Diploid and tetraploid genomes of Acorus and the evolution of monocots.</title>
        <authorList>
            <person name="Ma L."/>
            <person name="Liu K.W."/>
            <person name="Li Z."/>
            <person name="Hsiao Y.Y."/>
            <person name="Qi Y."/>
            <person name="Fu T."/>
            <person name="Tang G.D."/>
            <person name="Zhang D."/>
            <person name="Sun W.H."/>
            <person name="Liu D.K."/>
            <person name="Li Y."/>
            <person name="Chen G.Z."/>
            <person name="Liu X.D."/>
            <person name="Liao X.Y."/>
            <person name="Jiang Y.T."/>
            <person name="Yu X."/>
            <person name="Hao Y."/>
            <person name="Huang J."/>
            <person name="Zhao X.W."/>
            <person name="Ke S."/>
            <person name="Chen Y.Y."/>
            <person name="Wu W.L."/>
            <person name="Hsu J.L."/>
            <person name="Lin Y.F."/>
            <person name="Huang M.D."/>
            <person name="Li C.Y."/>
            <person name="Huang L."/>
            <person name="Wang Z.W."/>
            <person name="Zhao X."/>
            <person name="Zhong W.Y."/>
            <person name="Peng D.H."/>
            <person name="Ahmad S."/>
            <person name="Lan S."/>
            <person name="Zhang J.S."/>
            <person name="Tsai W.C."/>
            <person name="Van de Peer Y."/>
            <person name="Liu Z.J."/>
        </authorList>
    </citation>
    <scope>NUCLEOTIDE SEQUENCE</scope>
    <source>
        <strain evidence="2">SCP</strain>
    </source>
</reference>
<sequence>MEAGDQVESLRSRMKDAHCNRWRQEPCSIYRVPFKLRWSHVDAYDPSLIYRGPYDPFYVSIGPYHRGKPQLQPMEEFKLRVLQNLLSRNPTITLERCLEEMKGLELRARSCYSEVIDMSSEEFVEMMLLDGCFTVFILTCELNDLVWMPREGLQETEHNVDGGGIAPRVSLLDDVMYDLLLLENQIPFFVLKALFNLLITGFHNENISLEHLAIEHFPAIYPGRKDSNLFVTGDKVQHLLHLLYLSIIPVIEPRKSDASSKKLLRCDLLPIFRRKMASSSKGQDKLEPEIWIPTVTQMKEAGVKFKVKNSTSSFLDVTFRDGVLEIPTLVLDDDTKSLLPNLIAYEQCYRYTKFHVTNYTFFMDCLVNTPADVSILQDKTIIMNDLSSENEAAQFINQLGIEVACDWNESYLSDLFNEVNRFCGLRRNKWRAKLVRDYFSNPWTIISLGAAVVLLVLTFLQTFFAMYTYFHPSS</sequence>
<feature type="transmembrane region" description="Helical" evidence="1">
    <location>
        <begin position="443"/>
        <end position="470"/>
    </location>
</feature>
<dbReference type="InterPro" id="IPR004158">
    <property type="entry name" value="DUF247_pln"/>
</dbReference>
<dbReference type="Pfam" id="PF03140">
    <property type="entry name" value="DUF247"/>
    <property type="match status" value="1"/>
</dbReference>
<reference evidence="2" key="2">
    <citation type="submission" date="2023-06" db="EMBL/GenBank/DDBJ databases">
        <authorList>
            <person name="Ma L."/>
            <person name="Liu K.-W."/>
            <person name="Li Z."/>
            <person name="Hsiao Y.-Y."/>
            <person name="Qi Y."/>
            <person name="Fu T."/>
            <person name="Tang G."/>
            <person name="Zhang D."/>
            <person name="Sun W.-H."/>
            <person name="Liu D.-K."/>
            <person name="Li Y."/>
            <person name="Chen G.-Z."/>
            <person name="Liu X.-D."/>
            <person name="Liao X.-Y."/>
            <person name="Jiang Y.-T."/>
            <person name="Yu X."/>
            <person name="Hao Y."/>
            <person name="Huang J."/>
            <person name="Zhao X.-W."/>
            <person name="Ke S."/>
            <person name="Chen Y.-Y."/>
            <person name="Wu W.-L."/>
            <person name="Hsu J.-L."/>
            <person name="Lin Y.-F."/>
            <person name="Huang M.-D."/>
            <person name="Li C.-Y."/>
            <person name="Huang L."/>
            <person name="Wang Z.-W."/>
            <person name="Zhao X."/>
            <person name="Zhong W.-Y."/>
            <person name="Peng D.-H."/>
            <person name="Ahmad S."/>
            <person name="Lan S."/>
            <person name="Zhang J.-S."/>
            <person name="Tsai W.-C."/>
            <person name="Van De Peer Y."/>
            <person name="Liu Z.-J."/>
        </authorList>
    </citation>
    <scope>NUCLEOTIDE SEQUENCE</scope>
    <source>
        <strain evidence="2">SCP</strain>
        <tissue evidence="2">Leaves</tissue>
    </source>
</reference>
<keyword evidence="1" id="KW-0472">Membrane</keyword>
<dbReference type="PANTHER" id="PTHR31170:SF25">
    <property type="entry name" value="BNAA09G04570D PROTEIN"/>
    <property type="match status" value="1"/>
</dbReference>
<organism evidence="2 3">
    <name type="scientific">Acorus gramineus</name>
    <name type="common">Dwarf sweet flag</name>
    <dbReference type="NCBI Taxonomy" id="55184"/>
    <lineage>
        <taxon>Eukaryota</taxon>
        <taxon>Viridiplantae</taxon>
        <taxon>Streptophyta</taxon>
        <taxon>Embryophyta</taxon>
        <taxon>Tracheophyta</taxon>
        <taxon>Spermatophyta</taxon>
        <taxon>Magnoliopsida</taxon>
        <taxon>Liliopsida</taxon>
        <taxon>Acoraceae</taxon>
        <taxon>Acorus</taxon>
    </lineage>
</organism>
<dbReference type="Proteomes" id="UP001179952">
    <property type="component" value="Unassembled WGS sequence"/>
</dbReference>
<comment type="caution">
    <text evidence="2">The sequence shown here is derived from an EMBL/GenBank/DDBJ whole genome shotgun (WGS) entry which is preliminary data.</text>
</comment>
<dbReference type="AlphaFoldDB" id="A0AAV9AKI2"/>
<evidence type="ECO:0000313" key="3">
    <source>
        <dbReference type="Proteomes" id="UP001179952"/>
    </source>
</evidence>
<proteinExistence type="predicted"/>
<protein>
    <submittedName>
        <fullName evidence="2">UPF0481 protein</fullName>
    </submittedName>
</protein>
<name>A0AAV9AKI2_ACOGR</name>
<keyword evidence="3" id="KW-1185">Reference proteome</keyword>
<keyword evidence="1" id="KW-1133">Transmembrane helix</keyword>
<accession>A0AAV9AKI2</accession>